<dbReference type="RefSeq" id="WP_228398475.1">
    <property type="nucleotide sequence ID" value="NZ_JADRCP010000002.1"/>
</dbReference>
<reference evidence="4 6" key="1">
    <citation type="submission" date="2020-11" db="EMBL/GenBank/DDBJ databases">
        <title>Insectihabitans protaetiae gen. nov. sp. nov. and Insectihabitans allomyrinae sp. nov., isolated from larvae of Protaetia brevitarsis seulensis and Allomyrina dichotoma, respectively.</title>
        <authorList>
            <person name="Lee S.D."/>
            <person name="Byeon Y.-S."/>
            <person name="Kim S.-M."/>
            <person name="Yang H.L."/>
            <person name="Kim I.S."/>
        </authorList>
    </citation>
    <scope>NUCLEOTIDE SEQUENCE</scope>
    <source>
        <strain evidence="4">CWB-B4</strain>
        <strain evidence="3 6">CWB-B43</strain>
    </source>
</reference>
<dbReference type="EMBL" id="JADRCP010000002">
    <property type="protein sequence ID" value="MBK5176564.1"/>
    <property type="molecule type" value="Genomic_DNA"/>
</dbReference>
<organism evidence="4 5">
    <name type="scientific">Limnobaculum xujianqingii</name>
    <dbReference type="NCBI Taxonomy" id="2738837"/>
    <lineage>
        <taxon>Bacteria</taxon>
        <taxon>Pseudomonadati</taxon>
        <taxon>Pseudomonadota</taxon>
        <taxon>Gammaproteobacteria</taxon>
        <taxon>Enterobacterales</taxon>
        <taxon>Budviciaceae</taxon>
        <taxon>Limnobaculum</taxon>
    </lineage>
</organism>
<feature type="region of interest" description="Disordered" evidence="2">
    <location>
        <begin position="408"/>
        <end position="478"/>
    </location>
</feature>
<dbReference type="AlphaFoldDB" id="A0A9D7AI55"/>
<dbReference type="Proteomes" id="UP000807542">
    <property type="component" value="Unassembled WGS sequence"/>
</dbReference>
<protein>
    <submittedName>
        <fullName evidence="4">Uncharacterized protein</fullName>
    </submittedName>
</protein>
<sequence length="478" mass="53767">MKASEVSNLIYNHEIELERRARELNTNIMFSREKIVELKKELMSIYQQMAKVLLLESPNVQDINQINQLIEQLKSQIADLNTRLSTLKQKAEKDRQKYDQLTAEAGELEKRRDELLSQDPAFVSLNNKYIQVDNDALSIDELSHQIQEEADNKLAEYDSNSSFHYLIQRKFGQPDYRGKWIFRNLDNWLARQVDFPRNFRNYNMLHAMKQEIVKRQLTVNQRLEALSAERDTMIAGAAQNVGLAEVNQQLGRLEKVLDEGHINIKKLHEELRKNITGDGALFESVTAKIAEVMQTLPLDRLNALTLKTESSLDDELLKKVLATKNSIASFENDIATRYPEWVRVGTEYDRIHAMAQSFINSDLNRSKYHYDIGMNQIETILVSIFSGDFGSRHLLEILKSVRYVPNNNSSGSSGSSSSGGFWSTSSSNSSSSSSSRSSSSRSSSSRSGGYSSSSSSGGGSFSSSSSSGGGKFTTTDSF</sequence>
<accession>A0A9D7AI55</accession>
<feature type="compositionally biased region" description="Low complexity" evidence="2">
    <location>
        <begin position="409"/>
        <end position="466"/>
    </location>
</feature>
<keyword evidence="1" id="KW-0175">Coiled coil</keyword>
<comment type="caution">
    <text evidence="4">The sequence shown here is derived from an EMBL/GenBank/DDBJ whole genome shotgun (WGS) entry which is preliminary data.</text>
</comment>
<evidence type="ECO:0000313" key="5">
    <source>
        <dbReference type="Proteomes" id="UP000807542"/>
    </source>
</evidence>
<dbReference type="Proteomes" id="UP001296969">
    <property type="component" value="Unassembled WGS sequence"/>
</dbReference>
<evidence type="ECO:0000256" key="1">
    <source>
        <dbReference type="SAM" id="Coils"/>
    </source>
</evidence>
<name>A0A9D7AI55_9GAMM</name>
<proteinExistence type="predicted"/>
<gene>
    <name evidence="4" type="ORF">I2492_09540</name>
    <name evidence="3" type="ORF">I2493_11845</name>
</gene>
<dbReference type="Gene3D" id="1.10.287.1490">
    <property type="match status" value="1"/>
</dbReference>
<dbReference type="EMBL" id="JADRCQ010000002">
    <property type="protein sequence ID" value="MBK5073705.1"/>
    <property type="molecule type" value="Genomic_DNA"/>
</dbReference>
<keyword evidence="6" id="KW-1185">Reference proteome</keyword>
<feature type="coiled-coil region" evidence="1">
    <location>
        <begin position="21"/>
        <end position="118"/>
    </location>
</feature>
<evidence type="ECO:0000313" key="6">
    <source>
        <dbReference type="Proteomes" id="UP001296969"/>
    </source>
</evidence>
<evidence type="ECO:0000313" key="3">
    <source>
        <dbReference type="EMBL" id="MBK5073705.1"/>
    </source>
</evidence>
<evidence type="ECO:0000256" key="2">
    <source>
        <dbReference type="SAM" id="MobiDB-lite"/>
    </source>
</evidence>
<evidence type="ECO:0000313" key="4">
    <source>
        <dbReference type="EMBL" id="MBK5176564.1"/>
    </source>
</evidence>